<name>A0ABQ4CNG2_9ACTN</name>
<sequence>MTDSRTRRALAVFVVVLTGLVAGSSALDRVGHLPLAAPAPADAALALQTNLAYHSVLAADLMRSRIRGDEDLARAAEGAVARNTDAMRDLVGAVLGDQWAEEFRLLWSAHVTALSNYSSGVEDPGARDAARAALSTFEGDLAGFLATGSRGRLSREAARAAAYLHVDHLMRQADAYAARDYARADQLYREGYAHTFALGETIAAALLGPAGAEALREPGWRLRSQLARLLGEHVVLAVAATRAGVTNAPDFAAAGEAVNANTRDLAGAIDTLFGAAAAQGFQSLWADHVDQLMAYTGGVAAGDAGRREAAVNRLKAFEREFAAFLSTATAGRLPATALAGTLLTHDQMLMAQIDAYAGKQYEQAHDSAYSTYHHMGEVAGDLALAFSGTLGDRAPAGGSQTGYGGTAGHHGPR</sequence>
<dbReference type="Proteomes" id="UP000604117">
    <property type="component" value="Unassembled WGS sequence"/>
</dbReference>
<protein>
    <submittedName>
        <fullName evidence="1">Uncharacterized protein</fullName>
    </submittedName>
</protein>
<comment type="caution">
    <text evidence="1">The sequence shown here is derived from an EMBL/GenBank/DDBJ whole genome shotgun (WGS) entry which is preliminary data.</text>
</comment>
<keyword evidence="2" id="KW-1185">Reference proteome</keyword>
<accession>A0ABQ4CNG2</accession>
<organism evidence="1 2">
    <name type="scientific">Asanoa siamensis</name>
    <dbReference type="NCBI Taxonomy" id="926357"/>
    <lineage>
        <taxon>Bacteria</taxon>
        <taxon>Bacillati</taxon>
        <taxon>Actinomycetota</taxon>
        <taxon>Actinomycetes</taxon>
        <taxon>Micromonosporales</taxon>
        <taxon>Micromonosporaceae</taxon>
        <taxon>Asanoa</taxon>
    </lineage>
</organism>
<reference evidence="1 2" key="1">
    <citation type="submission" date="2021-01" db="EMBL/GenBank/DDBJ databases">
        <title>Whole genome shotgun sequence of Asanoa siamensis NBRC 107932.</title>
        <authorList>
            <person name="Komaki H."/>
            <person name="Tamura T."/>
        </authorList>
    </citation>
    <scope>NUCLEOTIDE SEQUENCE [LARGE SCALE GENOMIC DNA]</scope>
    <source>
        <strain evidence="1 2">NBRC 107932</strain>
    </source>
</reference>
<evidence type="ECO:0000313" key="1">
    <source>
        <dbReference type="EMBL" id="GIF72828.1"/>
    </source>
</evidence>
<proteinExistence type="predicted"/>
<dbReference type="RefSeq" id="WP_239126655.1">
    <property type="nucleotide sequence ID" value="NZ_BONE01000014.1"/>
</dbReference>
<evidence type="ECO:0000313" key="2">
    <source>
        <dbReference type="Proteomes" id="UP000604117"/>
    </source>
</evidence>
<gene>
    <name evidence="1" type="ORF">Asi02nite_23460</name>
</gene>
<dbReference type="EMBL" id="BONE01000014">
    <property type="protein sequence ID" value="GIF72828.1"/>
    <property type="molecule type" value="Genomic_DNA"/>
</dbReference>